<dbReference type="PANTHER" id="PTHR24126:SF42">
    <property type="entry name" value="PROTEIN VAPYRIN-LIKE-LIKE"/>
    <property type="match status" value="1"/>
</dbReference>
<keyword evidence="2 3" id="KW-0040">ANK repeat</keyword>
<accession>A0A2I0AZC7</accession>
<dbReference type="InterPro" id="IPR013783">
    <property type="entry name" value="Ig-like_fold"/>
</dbReference>
<dbReference type="Gene3D" id="1.25.40.20">
    <property type="entry name" value="Ankyrin repeat-containing domain"/>
    <property type="match status" value="3"/>
</dbReference>
<dbReference type="InterPro" id="IPR036770">
    <property type="entry name" value="Ankyrin_rpt-contain_sf"/>
</dbReference>
<gene>
    <name evidence="4" type="primary">AKT6</name>
    <name evidence="4" type="ORF">AXF42_Ash006537</name>
</gene>
<sequence>MDRLVAVEITELHLRLRLSPEPSTAAFTVTSLLHTMPVAVHLATTRPALYSFAPSAVALLPPLSSAVFTLVLQPTPSPPLASPPDSLLVRSAVAPALRRSDPPSLRGFFSRPTVPIFRDATLPIHLTGPNLLRSILISGQAASGGGGGFRSSVNDALLSRVIASCSQEELSAILPVAAACGAGVSALLAAGSDPNARGAGGKTALSIAVSAGKAEAAKALIEAGADDRPFHEAAAANRPDLILLLTGAGSAHMWADIADYDGRTPVHAAAASGAINALRLCFSSGGGDPDRSDASGWTPLHCAAAGGHLEAAKLIIDSSGFDPRLALTREGKGKKRRTPLDVAAEMGYAHLYGILRPGGEVGAKARDQNGWTALHVAAFKGRLEAVMGLVEGGAELDAVDGGGYTPLRCAVEAGRAEVALWLVGCGAVVGLKGLLSLGGAAAAALRDCGSFVRRRFPLLFVGGRRAAVINDSKVILCFDHHTFPCFYDKREGFW</sequence>
<feature type="repeat" description="ANK" evidence="3">
    <location>
        <begin position="295"/>
        <end position="317"/>
    </location>
</feature>
<dbReference type="SMART" id="SM00248">
    <property type="entry name" value="ANK"/>
    <property type="match status" value="5"/>
</dbReference>
<organism evidence="4 5">
    <name type="scientific">Apostasia shenzhenica</name>
    <dbReference type="NCBI Taxonomy" id="1088818"/>
    <lineage>
        <taxon>Eukaryota</taxon>
        <taxon>Viridiplantae</taxon>
        <taxon>Streptophyta</taxon>
        <taxon>Embryophyta</taxon>
        <taxon>Tracheophyta</taxon>
        <taxon>Spermatophyta</taxon>
        <taxon>Magnoliopsida</taxon>
        <taxon>Liliopsida</taxon>
        <taxon>Asparagales</taxon>
        <taxon>Orchidaceae</taxon>
        <taxon>Apostasioideae</taxon>
        <taxon>Apostasia</taxon>
    </lineage>
</organism>
<dbReference type="OrthoDB" id="194358at2759"/>
<keyword evidence="4" id="KW-0406">Ion transport</keyword>
<evidence type="ECO:0000256" key="3">
    <source>
        <dbReference type="PROSITE-ProRule" id="PRU00023"/>
    </source>
</evidence>
<evidence type="ECO:0000256" key="1">
    <source>
        <dbReference type="ARBA" id="ARBA00022737"/>
    </source>
</evidence>
<dbReference type="PROSITE" id="PS50088">
    <property type="entry name" value="ANK_REPEAT"/>
    <property type="match status" value="3"/>
</dbReference>
<dbReference type="PANTHER" id="PTHR24126">
    <property type="entry name" value="ANKYRIN REPEAT, PH AND SEC7 DOMAIN CONTAINING PROTEIN SECG-RELATED"/>
    <property type="match status" value="1"/>
</dbReference>
<dbReference type="SUPFAM" id="SSF48403">
    <property type="entry name" value="Ankyrin repeat"/>
    <property type="match status" value="1"/>
</dbReference>
<dbReference type="GO" id="GO:0034220">
    <property type="term" value="P:monoatomic ion transmembrane transport"/>
    <property type="evidence" value="ECO:0007669"/>
    <property type="project" value="UniProtKB-KW"/>
</dbReference>
<name>A0A2I0AZC7_9ASPA</name>
<evidence type="ECO:0000256" key="2">
    <source>
        <dbReference type="ARBA" id="ARBA00023043"/>
    </source>
</evidence>
<dbReference type="InterPro" id="IPR002110">
    <property type="entry name" value="Ankyrin_rpt"/>
</dbReference>
<keyword evidence="1" id="KW-0677">Repeat</keyword>
<feature type="repeat" description="ANK" evidence="3">
    <location>
        <begin position="200"/>
        <end position="226"/>
    </location>
</feature>
<dbReference type="Gene3D" id="2.60.40.10">
    <property type="entry name" value="Immunoglobulins"/>
    <property type="match status" value="1"/>
</dbReference>
<evidence type="ECO:0000313" key="4">
    <source>
        <dbReference type="EMBL" id="PKA60902.1"/>
    </source>
</evidence>
<dbReference type="AlphaFoldDB" id="A0A2I0AZC7"/>
<dbReference type="Proteomes" id="UP000236161">
    <property type="component" value="Unassembled WGS sequence"/>
</dbReference>
<protein>
    <submittedName>
        <fullName evidence="4">Potassium channel AKT6</fullName>
    </submittedName>
</protein>
<feature type="repeat" description="ANK" evidence="3">
    <location>
        <begin position="369"/>
        <end position="401"/>
    </location>
</feature>
<dbReference type="Pfam" id="PF00023">
    <property type="entry name" value="Ank"/>
    <property type="match status" value="1"/>
</dbReference>
<proteinExistence type="predicted"/>
<dbReference type="PROSITE" id="PS50297">
    <property type="entry name" value="ANK_REP_REGION"/>
    <property type="match status" value="3"/>
</dbReference>
<evidence type="ECO:0000313" key="5">
    <source>
        <dbReference type="Proteomes" id="UP000236161"/>
    </source>
</evidence>
<dbReference type="Pfam" id="PF12796">
    <property type="entry name" value="Ank_2"/>
    <property type="match status" value="2"/>
</dbReference>
<keyword evidence="5" id="KW-1185">Reference proteome</keyword>
<reference evidence="4 5" key="1">
    <citation type="journal article" date="2017" name="Nature">
        <title>The Apostasia genome and the evolution of orchids.</title>
        <authorList>
            <person name="Zhang G.Q."/>
            <person name="Liu K.W."/>
            <person name="Li Z."/>
            <person name="Lohaus R."/>
            <person name="Hsiao Y.Y."/>
            <person name="Niu S.C."/>
            <person name="Wang J.Y."/>
            <person name="Lin Y.C."/>
            <person name="Xu Q."/>
            <person name="Chen L.J."/>
            <person name="Yoshida K."/>
            <person name="Fujiwara S."/>
            <person name="Wang Z.W."/>
            <person name="Zhang Y.Q."/>
            <person name="Mitsuda N."/>
            <person name="Wang M."/>
            <person name="Liu G.H."/>
            <person name="Pecoraro L."/>
            <person name="Huang H.X."/>
            <person name="Xiao X.J."/>
            <person name="Lin M."/>
            <person name="Wu X.Y."/>
            <person name="Wu W.L."/>
            <person name="Chen Y.Y."/>
            <person name="Chang S.B."/>
            <person name="Sakamoto S."/>
            <person name="Ohme-Takagi M."/>
            <person name="Yagi M."/>
            <person name="Zeng S.J."/>
            <person name="Shen C.Y."/>
            <person name="Yeh C.M."/>
            <person name="Luo Y.B."/>
            <person name="Tsai W.C."/>
            <person name="Van de Peer Y."/>
            <person name="Liu Z.J."/>
        </authorList>
    </citation>
    <scope>NUCLEOTIDE SEQUENCE [LARGE SCALE GENOMIC DNA]</scope>
    <source>
        <strain evidence="5">cv. Shenzhen</strain>
        <tissue evidence="4">Stem</tissue>
    </source>
</reference>
<dbReference type="EMBL" id="KZ451935">
    <property type="protein sequence ID" value="PKA60902.1"/>
    <property type="molecule type" value="Genomic_DNA"/>
</dbReference>
<keyword evidence="4" id="KW-0813">Transport</keyword>
<dbReference type="STRING" id="1088818.A0A2I0AZC7"/>
<keyword evidence="4" id="KW-0407">Ion channel</keyword>